<dbReference type="Proteomes" id="UP000011014">
    <property type="component" value="Unassembled WGS sequence"/>
</dbReference>
<dbReference type="CDD" id="cd00086">
    <property type="entry name" value="homeodomain"/>
    <property type="match status" value="1"/>
</dbReference>
<feature type="domain" description="Homeobox" evidence="4">
    <location>
        <begin position="16"/>
        <end position="70"/>
    </location>
</feature>
<reference evidence="5" key="1">
    <citation type="journal article" date="2010" name="Science">
        <title>Plasticity of animal genome architecture unmasked by rapid evolution of a pelagic tunicate.</title>
        <authorList>
            <person name="Denoeud F."/>
            <person name="Henriet S."/>
            <person name="Mungpakdee S."/>
            <person name="Aury J.M."/>
            <person name="Da Silva C."/>
            <person name="Brinkmann H."/>
            <person name="Mikhaleva J."/>
            <person name="Olsen L.C."/>
            <person name="Jubin C."/>
            <person name="Canestro C."/>
            <person name="Bouquet J.M."/>
            <person name="Danks G."/>
            <person name="Poulain J."/>
            <person name="Campsteijn C."/>
            <person name="Adamski M."/>
            <person name="Cross I."/>
            <person name="Yadetie F."/>
            <person name="Muffato M."/>
            <person name="Louis A."/>
            <person name="Butcher S."/>
            <person name="Tsagkogeorga G."/>
            <person name="Konrad A."/>
            <person name="Singh S."/>
            <person name="Jensen M.F."/>
            <person name="Cong E.H."/>
            <person name="Eikeseth-Otteraa H."/>
            <person name="Noel B."/>
            <person name="Anthouard V."/>
            <person name="Porcel B.M."/>
            <person name="Kachouri-Lafond R."/>
            <person name="Nishino A."/>
            <person name="Ugolini M."/>
            <person name="Chourrout P."/>
            <person name="Nishida H."/>
            <person name="Aasland R."/>
            <person name="Huzurbazar S."/>
            <person name="Westhof E."/>
            <person name="Delsuc F."/>
            <person name="Lehrach H."/>
            <person name="Reinhardt R."/>
            <person name="Weissenbach J."/>
            <person name="Roy S.W."/>
            <person name="Artiguenave F."/>
            <person name="Postlethwait J.H."/>
            <person name="Manak J.R."/>
            <person name="Thompson E.M."/>
            <person name="Jaillon O."/>
            <person name="Du Pasquier L."/>
            <person name="Boudinot P."/>
            <person name="Liberles D.A."/>
            <person name="Volff J.N."/>
            <person name="Philippe H."/>
            <person name="Lenhard B."/>
            <person name="Roest Crollius H."/>
            <person name="Wincker P."/>
            <person name="Chourrout D."/>
        </authorList>
    </citation>
    <scope>NUCLEOTIDE SEQUENCE [LARGE SCALE GENOMIC DNA]</scope>
</reference>
<name>E4Z402_OIKDI</name>
<dbReference type="GO" id="GO:0005634">
    <property type="term" value="C:nucleus"/>
    <property type="evidence" value="ECO:0007669"/>
    <property type="project" value="UniProtKB-SubCell"/>
</dbReference>
<dbReference type="InterPro" id="IPR001356">
    <property type="entry name" value="HD"/>
</dbReference>
<feature type="region of interest" description="Disordered" evidence="3">
    <location>
        <begin position="85"/>
        <end position="109"/>
    </location>
</feature>
<dbReference type="Pfam" id="PF00046">
    <property type="entry name" value="Homeodomain"/>
    <property type="match status" value="1"/>
</dbReference>
<dbReference type="PROSITE" id="PS50071">
    <property type="entry name" value="HOMEOBOX_2"/>
    <property type="match status" value="1"/>
</dbReference>
<feature type="compositionally biased region" description="Polar residues" evidence="3">
    <location>
        <begin position="198"/>
        <end position="210"/>
    </location>
</feature>
<sequence>MSDINQNVQQGISFKSHVKRTRVPFLAHEKAFLEEKYRHCAYPSSEEYVKIAQQIGTTPKRVKGWFLYKRKCMGAVSARYSRESLSRSTGTSSHELQSPAPSLGPNEYDQPTDWVNLELVELSSKEETCDTALPQPVVASQQVSICVLQPVAPVTLPPLQPIPRRPYPAILQRNMNHNNMIPGFRPYNNQHRRPGTSGPVNQNNEGMTTS</sequence>
<dbReference type="EMBL" id="FN657153">
    <property type="protein sequence ID" value="CBY42430.1"/>
    <property type="molecule type" value="Genomic_DNA"/>
</dbReference>
<keyword evidence="1 2" id="KW-0238">DNA-binding</keyword>
<keyword evidence="1 2" id="KW-0539">Nucleus</keyword>
<dbReference type="GO" id="GO:0003677">
    <property type="term" value="F:DNA binding"/>
    <property type="evidence" value="ECO:0007669"/>
    <property type="project" value="UniProtKB-UniRule"/>
</dbReference>
<feature type="DNA-binding region" description="Homeobox" evidence="1">
    <location>
        <begin position="18"/>
        <end position="71"/>
    </location>
</feature>
<dbReference type="SUPFAM" id="SSF46689">
    <property type="entry name" value="Homeodomain-like"/>
    <property type="match status" value="1"/>
</dbReference>
<proteinExistence type="predicted"/>
<dbReference type="SMART" id="SM00389">
    <property type="entry name" value="HOX"/>
    <property type="match status" value="1"/>
</dbReference>
<organism evidence="5">
    <name type="scientific">Oikopleura dioica</name>
    <name type="common">Tunicate</name>
    <dbReference type="NCBI Taxonomy" id="34765"/>
    <lineage>
        <taxon>Eukaryota</taxon>
        <taxon>Metazoa</taxon>
        <taxon>Chordata</taxon>
        <taxon>Tunicata</taxon>
        <taxon>Appendicularia</taxon>
        <taxon>Copelata</taxon>
        <taxon>Oikopleuridae</taxon>
        <taxon>Oikopleura</taxon>
    </lineage>
</organism>
<keyword evidence="1 2" id="KW-0371">Homeobox</keyword>
<comment type="subcellular location">
    <subcellularLocation>
        <location evidence="1 2">Nucleus</location>
    </subcellularLocation>
</comment>
<protein>
    <recommendedName>
        <fullName evidence="4">Homeobox domain-containing protein</fullName>
    </recommendedName>
</protein>
<feature type="non-terminal residue" evidence="5">
    <location>
        <position position="210"/>
    </location>
</feature>
<evidence type="ECO:0000313" key="5">
    <source>
        <dbReference type="EMBL" id="CBY42430.1"/>
    </source>
</evidence>
<dbReference type="AlphaFoldDB" id="E4Z402"/>
<feature type="region of interest" description="Disordered" evidence="3">
    <location>
        <begin position="183"/>
        <end position="210"/>
    </location>
</feature>
<accession>E4Z402</accession>
<feature type="compositionally biased region" description="Polar residues" evidence="3">
    <location>
        <begin position="86"/>
        <end position="100"/>
    </location>
</feature>
<evidence type="ECO:0000256" key="2">
    <source>
        <dbReference type="RuleBase" id="RU000682"/>
    </source>
</evidence>
<dbReference type="Gene3D" id="1.10.10.60">
    <property type="entry name" value="Homeodomain-like"/>
    <property type="match status" value="1"/>
</dbReference>
<evidence type="ECO:0000256" key="1">
    <source>
        <dbReference type="PROSITE-ProRule" id="PRU00108"/>
    </source>
</evidence>
<evidence type="ECO:0000259" key="4">
    <source>
        <dbReference type="PROSITE" id="PS50071"/>
    </source>
</evidence>
<dbReference type="InterPro" id="IPR009057">
    <property type="entry name" value="Homeodomain-like_sf"/>
</dbReference>
<gene>
    <name evidence="5" type="ORF">GSOID_T00026118001</name>
</gene>
<evidence type="ECO:0000256" key="3">
    <source>
        <dbReference type="SAM" id="MobiDB-lite"/>
    </source>
</evidence>